<proteinExistence type="predicted"/>
<dbReference type="PANTHER" id="PTHR40547">
    <property type="entry name" value="SLL0298 PROTEIN"/>
    <property type="match status" value="1"/>
</dbReference>
<evidence type="ECO:0000259" key="2">
    <source>
        <dbReference type="Pfam" id="PF09835"/>
    </source>
</evidence>
<keyword evidence="1" id="KW-0812">Transmembrane</keyword>
<evidence type="ECO:0000313" key="3">
    <source>
        <dbReference type="EMBL" id="TCT11512.1"/>
    </source>
</evidence>
<keyword evidence="1" id="KW-0472">Membrane</keyword>
<evidence type="ECO:0000313" key="4">
    <source>
        <dbReference type="Proteomes" id="UP000295678"/>
    </source>
</evidence>
<sequence>MLFRRRIRPNLRERLRVALWPRRSWGRSLRYIGKRVLRLSASPHSIAAGFAAGALVSLTPFVGLHFILAAAIAFVTGGNLLASAFGTAVGNPLTFPFLWAASYRVGRWILGMRDEAEPPIDMSEGVFAHSFDAIWPVLKPMLVGAVPLGILTWFIFYVLVRTTVRSFQEARRRQFAERAARIAQPTRNDNGRSG</sequence>
<feature type="transmembrane region" description="Helical" evidence="1">
    <location>
        <begin position="141"/>
        <end position="164"/>
    </location>
</feature>
<comment type="caution">
    <text evidence="3">The sequence shown here is derived from an EMBL/GenBank/DDBJ whole genome shotgun (WGS) entry which is preliminary data.</text>
</comment>
<dbReference type="RefSeq" id="WP_132806259.1">
    <property type="nucleotide sequence ID" value="NZ_SMAK01000004.1"/>
</dbReference>
<reference evidence="3 4" key="1">
    <citation type="submission" date="2019-03" db="EMBL/GenBank/DDBJ databases">
        <title>Genomic Encyclopedia of Type Strains, Phase IV (KMG-IV): sequencing the most valuable type-strain genomes for metagenomic binning, comparative biology and taxonomic classification.</title>
        <authorList>
            <person name="Goeker M."/>
        </authorList>
    </citation>
    <scope>NUCLEOTIDE SEQUENCE [LARGE SCALE GENOMIC DNA]</scope>
    <source>
        <strain evidence="3 4">DSM 19345</strain>
    </source>
</reference>
<dbReference type="EMBL" id="SMAK01000004">
    <property type="protein sequence ID" value="TCT11512.1"/>
    <property type="molecule type" value="Genomic_DNA"/>
</dbReference>
<feature type="domain" description="DUF2062" evidence="2">
    <location>
        <begin position="27"/>
        <end position="172"/>
    </location>
</feature>
<accession>A0A4R3MEE4</accession>
<keyword evidence="1" id="KW-1133">Transmembrane helix</keyword>
<dbReference type="Proteomes" id="UP000295678">
    <property type="component" value="Unassembled WGS sequence"/>
</dbReference>
<dbReference type="PANTHER" id="PTHR40547:SF1">
    <property type="entry name" value="SLL0298 PROTEIN"/>
    <property type="match status" value="1"/>
</dbReference>
<keyword evidence="4" id="KW-1185">Reference proteome</keyword>
<dbReference type="Pfam" id="PF09835">
    <property type="entry name" value="DUF2062"/>
    <property type="match status" value="1"/>
</dbReference>
<gene>
    <name evidence="3" type="ORF">EDC22_104275</name>
</gene>
<evidence type="ECO:0000256" key="1">
    <source>
        <dbReference type="SAM" id="Phobius"/>
    </source>
</evidence>
<name>A0A4R3MEE4_9HYPH</name>
<protein>
    <recommendedName>
        <fullName evidence="2">DUF2062 domain-containing protein</fullName>
    </recommendedName>
</protein>
<dbReference type="OrthoDB" id="7360463at2"/>
<dbReference type="InterPro" id="IPR018639">
    <property type="entry name" value="DUF2062"/>
</dbReference>
<dbReference type="AlphaFoldDB" id="A0A4R3MEE4"/>
<organism evidence="3 4">
    <name type="scientific">Tepidamorphus gemmatus</name>
    <dbReference type="NCBI Taxonomy" id="747076"/>
    <lineage>
        <taxon>Bacteria</taxon>
        <taxon>Pseudomonadati</taxon>
        <taxon>Pseudomonadota</taxon>
        <taxon>Alphaproteobacteria</taxon>
        <taxon>Hyphomicrobiales</taxon>
        <taxon>Tepidamorphaceae</taxon>
        <taxon>Tepidamorphus</taxon>
    </lineage>
</organism>